<reference evidence="1" key="1">
    <citation type="journal article" date="2014" name="Front. Microbiol.">
        <title>High frequency of phylogenetically diverse reductive dehalogenase-homologous genes in deep subseafloor sedimentary metagenomes.</title>
        <authorList>
            <person name="Kawai M."/>
            <person name="Futagami T."/>
            <person name="Toyoda A."/>
            <person name="Takaki Y."/>
            <person name="Nishi S."/>
            <person name="Hori S."/>
            <person name="Arai W."/>
            <person name="Tsubouchi T."/>
            <person name="Morono Y."/>
            <person name="Uchiyama I."/>
            <person name="Ito T."/>
            <person name="Fujiyama A."/>
            <person name="Inagaki F."/>
            <person name="Takami H."/>
        </authorList>
    </citation>
    <scope>NUCLEOTIDE SEQUENCE</scope>
    <source>
        <strain evidence="1">Expedition CK06-06</strain>
    </source>
</reference>
<gene>
    <name evidence="1" type="ORF">S06H3_17589</name>
</gene>
<comment type="caution">
    <text evidence="1">The sequence shown here is derived from an EMBL/GenBank/DDBJ whole genome shotgun (WGS) entry which is preliminary data.</text>
</comment>
<accession>X1MQ42</accession>
<name>X1MQ42_9ZZZZ</name>
<evidence type="ECO:0000313" key="1">
    <source>
        <dbReference type="EMBL" id="GAI08459.1"/>
    </source>
</evidence>
<sequence length="84" mass="9223">MLVSGSRLFTGLKRRPAQYKASDAAFPTGGNRGGYIAWLPRQYPKTSQQRKVSDVAHACGIKPGMKKAELQKAMVDCVGPKMRK</sequence>
<dbReference type="AlphaFoldDB" id="X1MQ42"/>
<proteinExistence type="predicted"/>
<dbReference type="EMBL" id="BARV01008805">
    <property type="protein sequence ID" value="GAI08459.1"/>
    <property type="molecule type" value="Genomic_DNA"/>
</dbReference>
<organism evidence="1">
    <name type="scientific">marine sediment metagenome</name>
    <dbReference type="NCBI Taxonomy" id="412755"/>
    <lineage>
        <taxon>unclassified sequences</taxon>
        <taxon>metagenomes</taxon>
        <taxon>ecological metagenomes</taxon>
    </lineage>
</organism>
<protein>
    <submittedName>
        <fullName evidence="1">Uncharacterized protein</fullName>
    </submittedName>
</protein>